<dbReference type="Proteomes" id="UP000887576">
    <property type="component" value="Unplaced"/>
</dbReference>
<proteinExistence type="predicted"/>
<organism evidence="1 2">
    <name type="scientific">Panagrolaimus sp. JU765</name>
    <dbReference type="NCBI Taxonomy" id="591449"/>
    <lineage>
        <taxon>Eukaryota</taxon>
        <taxon>Metazoa</taxon>
        <taxon>Ecdysozoa</taxon>
        <taxon>Nematoda</taxon>
        <taxon>Chromadorea</taxon>
        <taxon>Rhabditida</taxon>
        <taxon>Tylenchina</taxon>
        <taxon>Panagrolaimomorpha</taxon>
        <taxon>Panagrolaimoidea</taxon>
        <taxon>Panagrolaimidae</taxon>
        <taxon>Panagrolaimus</taxon>
    </lineage>
</organism>
<dbReference type="WBParaSite" id="JU765_v2.g19887.t1">
    <property type="protein sequence ID" value="JU765_v2.g19887.t1"/>
    <property type="gene ID" value="JU765_v2.g19887"/>
</dbReference>
<evidence type="ECO:0000313" key="1">
    <source>
        <dbReference type="Proteomes" id="UP000887576"/>
    </source>
</evidence>
<accession>A0AC34QVX6</accession>
<sequence>MTKPEHSTNSISKTEYFEAYQKYWNSIDVWDGFYEMFRQCKLIDAEPGKLTFEFVVTQDVLNGHGILHGGATATLLDVLMSMTIRDPFEQTNIHKQTGVTVDLTIYYLNAAKIGDVIIIQVEKLKSGKTMGFFKSKITRKNDGVLIAVAQQTLAILLKEKSKL</sequence>
<evidence type="ECO:0000313" key="2">
    <source>
        <dbReference type="WBParaSite" id="JU765_v2.g19887.t1"/>
    </source>
</evidence>
<reference evidence="2" key="1">
    <citation type="submission" date="2022-11" db="UniProtKB">
        <authorList>
            <consortium name="WormBaseParasite"/>
        </authorList>
    </citation>
    <scope>IDENTIFICATION</scope>
</reference>
<protein>
    <submittedName>
        <fullName evidence="2">Thioesterase domain-containing protein</fullName>
    </submittedName>
</protein>
<name>A0AC34QVX6_9BILA</name>